<feature type="transmembrane region" description="Helical" evidence="7">
    <location>
        <begin position="272"/>
        <end position="291"/>
    </location>
</feature>
<accession>A0A1I7K198</accession>
<dbReference type="RefSeq" id="WP_054257278.1">
    <property type="nucleotide sequence ID" value="NZ_CYIG01000035.1"/>
</dbReference>
<comment type="similarity">
    <text evidence="7">Belongs to the UPF0761 family.</text>
</comment>
<dbReference type="PANTHER" id="PTHR30213">
    <property type="entry name" value="INNER MEMBRANE PROTEIN YHJD"/>
    <property type="match status" value="1"/>
</dbReference>
<dbReference type="PANTHER" id="PTHR30213:SF0">
    <property type="entry name" value="UPF0761 MEMBRANE PROTEIN YIHY"/>
    <property type="match status" value="1"/>
</dbReference>
<keyword evidence="9" id="KW-1185">Reference proteome</keyword>
<comment type="subcellular location">
    <subcellularLocation>
        <location evidence="1 7">Cell membrane</location>
        <topology evidence="1 7">Multi-pass membrane protein</topology>
    </subcellularLocation>
</comment>
<feature type="transmembrane region" description="Helical" evidence="7">
    <location>
        <begin position="149"/>
        <end position="169"/>
    </location>
</feature>
<feature type="transmembrane region" description="Helical" evidence="7">
    <location>
        <begin position="110"/>
        <end position="129"/>
    </location>
</feature>
<dbReference type="AlphaFoldDB" id="A0A1I7K198"/>
<evidence type="ECO:0000256" key="2">
    <source>
        <dbReference type="ARBA" id="ARBA00022475"/>
    </source>
</evidence>
<dbReference type="NCBIfam" id="TIGR00765">
    <property type="entry name" value="yihY_not_rbn"/>
    <property type="match status" value="1"/>
</dbReference>
<proteinExistence type="inferred from homology"/>
<evidence type="ECO:0000256" key="4">
    <source>
        <dbReference type="ARBA" id="ARBA00022692"/>
    </source>
</evidence>
<evidence type="ECO:0000256" key="1">
    <source>
        <dbReference type="ARBA" id="ARBA00004651"/>
    </source>
</evidence>
<reference evidence="8 9" key="1">
    <citation type="submission" date="2016-10" db="EMBL/GenBank/DDBJ databases">
        <authorList>
            <person name="de Groot N.N."/>
        </authorList>
    </citation>
    <scope>NUCLEOTIDE SEQUENCE [LARGE SCALE GENOMIC DNA]</scope>
    <source>
        <strain evidence="8 9">R-24608</strain>
    </source>
</reference>
<dbReference type="InterPro" id="IPR023679">
    <property type="entry name" value="UPF0761_bac"/>
</dbReference>
<evidence type="ECO:0000256" key="3">
    <source>
        <dbReference type="ARBA" id="ARBA00022519"/>
    </source>
</evidence>
<sequence length="421" mass="46087">MSLSLQNAVRHVRALLARLAHFPWRSTVRTLGQRFQEDRLGLTASSLTFTTILALVPFATVALAAFTAFPIFGKAQEVLQRWLIDSLIPETIARQVLGYITQFAAKASRLGMAGFSMLMVTALMLILTIDRTLNTIWRVRRLRPLGQRVLIYWAAITLGPLLLGLSLVLTSYVMSASRGMVAQLPASVRLVFDSIEFFVLAAGMAGLYHYVPNTQVQWRHAWTGGLFAALAMELAKKVLGMYLAQVPTYSVIYGTFATLPILLIWIYVAWVIVLAGAVVTAYLPSLLAGVARTPSRQGGGFVLAVEVLQQLHHARALPHKGLRMQQLAQRLRVDVVQLEPVLEALCALDWVGQMSDLPLGSSDQPPRFVLLADVQTTPLAPLVARLLVAPDDSLAPLWRRAGLDGLRLADALEDGGGVLLK</sequence>
<feature type="transmembrane region" description="Helical" evidence="7">
    <location>
        <begin position="190"/>
        <end position="211"/>
    </location>
</feature>
<dbReference type="EMBL" id="FPBX01000035">
    <property type="protein sequence ID" value="SFU91182.1"/>
    <property type="molecule type" value="Genomic_DNA"/>
</dbReference>
<dbReference type="STRING" id="343013.SAMN04489707_103533"/>
<keyword evidence="3" id="KW-0997">Cell inner membrane</keyword>
<name>A0A1I7K198_9BURK</name>
<keyword evidence="2 7" id="KW-1003">Cell membrane</keyword>
<feature type="transmembrane region" description="Helical" evidence="7">
    <location>
        <begin position="47"/>
        <end position="72"/>
    </location>
</feature>
<dbReference type="Proteomes" id="UP000183656">
    <property type="component" value="Unassembled WGS sequence"/>
</dbReference>
<dbReference type="InterPro" id="IPR017039">
    <property type="entry name" value="Virul_fac_BrkB"/>
</dbReference>
<keyword evidence="5 7" id="KW-1133">Transmembrane helix</keyword>
<evidence type="ECO:0000313" key="9">
    <source>
        <dbReference type="Proteomes" id="UP000183656"/>
    </source>
</evidence>
<protein>
    <recommendedName>
        <fullName evidence="7">UPF0761 membrane protein SAMN04489707_103533</fullName>
    </recommendedName>
</protein>
<dbReference type="Pfam" id="PF03631">
    <property type="entry name" value="Virul_fac_BrkB"/>
    <property type="match status" value="1"/>
</dbReference>
<evidence type="ECO:0000313" key="8">
    <source>
        <dbReference type="EMBL" id="SFU91182.1"/>
    </source>
</evidence>
<keyword evidence="6 7" id="KW-0472">Membrane</keyword>
<dbReference type="GO" id="GO:0005886">
    <property type="term" value="C:plasma membrane"/>
    <property type="evidence" value="ECO:0007669"/>
    <property type="project" value="UniProtKB-SubCell"/>
</dbReference>
<keyword evidence="4 7" id="KW-0812">Transmembrane</keyword>
<evidence type="ECO:0000256" key="6">
    <source>
        <dbReference type="ARBA" id="ARBA00023136"/>
    </source>
</evidence>
<dbReference type="OrthoDB" id="9808671at2"/>
<evidence type="ECO:0000256" key="7">
    <source>
        <dbReference type="HAMAP-Rule" id="MF_00672"/>
    </source>
</evidence>
<gene>
    <name evidence="8" type="ORF">SAMN04489707_103533</name>
</gene>
<organism evidence="8 9">
    <name type="scientific">Paenacidovorax caeni</name>
    <dbReference type="NCBI Taxonomy" id="343013"/>
    <lineage>
        <taxon>Bacteria</taxon>
        <taxon>Pseudomonadati</taxon>
        <taxon>Pseudomonadota</taxon>
        <taxon>Betaproteobacteria</taxon>
        <taxon>Burkholderiales</taxon>
        <taxon>Comamonadaceae</taxon>
        <taxon>Paenacidovorax</taxon>
    </lineage>
</organism>
<dbReference type="HAMAP" id="MF_00672">
    <property type="entry name" value="UPF0761"/>
    <property type="match status" value="1"/>
</dbReference>
<evidence type="ECO:0000256" key="5">
    <source>
        <dbReference type="ARBA" id="ARBA00022989"/>
    </source>
</evidence>
<comment type="caution">
    <text evidence="7">Lacks conserved residue(s) required for the propagation of feature annotation.</text>
</comment>